<proteinExistence type="inferred from homology"/>
<organism evidence="7 8">
    <name type="scientific">Pseudomonas syringae pv. aptata</name>
    <dbReference type="NCBI Taxonomy" id="83167"/>
    <lineage>
        <taxon>Bacteria</taxon>
        <taxon>Pseudomonadati</taxon>
        <taxon>Pseudomonadota</taxon>
        <taxon>Gammaproteobacteria</taxon>
        <taxon>Pseudomonadales</taxon>
        <taxon>Pseudomonadaceae</taxon>
        <taxon>Pseudomonas</taxon>
        <taxon>Pseudomonas syringae</taxon>
    </lineage>
</organism>
<dbReference type="Pfam" id="PF16188">
    <property type="entry name" value="Peptidase_M24_C"/>
    <property type="match status" value="1"/>
</dbReference>
<sequence>MSTQSNASSGVAERLAQTRALMSRERIDAYLVPSADPHLSEYLPGYWQGRQWLSGFHGSVGTLIITQDFAGIWADSRYWEQATKELAGSGIELVKLMPGQQGPLEWLADEAKAESVVAVDGAVLAVASSRTLASKLYERGARLRTDIDLLTELWQDRPALPSHPIYEHLPPQASLDRSEKLARVRQIIVERKADWHFIATLDDIAWLFNLRGADVSYNPVFIAFALIGPQSVTLFVDSKKVPDSVRARLEREAINLMEYTQIGAALRELPKDARLLVDPARVTCGLLDYLDSEVTLVEGLNPSTLLKSRKTETDTAHIRQAMEQDGAALCEFFAWLDSALGREPVSELTIDEKLTQARERRPGYVSPSFATIAGFNANGAMPHYRATEAEHARIEGDGLLLIDSGGQYLGGTTDITRMVAIGTPSAEQKQDCTRVLKGVIALSRAHFPKGIQSPLLDAIARAPIWSEGVNYGHGTGHGVGYFLNVHEGPQVIAYQAPATPQTAMLPGMITSIEPGTYRPGRWGVRIENLVINQEAGKTEFGEFLRFETLTLCPIDTRCLEVSMLNAEERAWLNDYHVQVLTRLSPFLQGTALLWLQARTIPV</sequence>
<keyword evidence="3" id="KW-0378">Hydrolase</keyword>
<dbReference type="EMBL" id="RBPX01000265">
    <property type="protein sequence ID" value="RMO62018.1"/>
    <property type="molecule type" value="Genomic_DNA"/>
</dbReference>
<name>A0A3M3WW76_PSEAP</name>
<evidence type="ECO:0000259" key="4">
    <source>
        <dbReference type="Pfam" id="PF00557"/>
    </source>
</evidence>
<dbReference type="GO" id="GO:0070006">
    <property type="term" value="F:metalloaminopeptidase activity"/>
    <property type="evidence" value="ECO:0007669"/>
    <property type="project" value="InterPro"/>
</dbReference>
<dbReference type="InterPro" id="IPR050422">
    <property type="entry name" value="X-Pro_aminopeptidase_P"/>
</dbReference>
<dbReference type="PANTHER" id="PTHR43763:SF6">
    <property type="entry name" value="XAA-PRO AMINOPEPTIDASE 1"/>
    <property type="match status" value="1"/>
</dbReference>
<accession>A0A3M3WW76</accession>
<dbReference type="Gene3D" id="3.40.350.10">
    <property type="entry name" value="Creatinase/prolidase N-terminal domain"/>
    <property type="match status" value="2"/>
</dbReference>
<keyword evidence="2" id="KW-0479">Metal-binding</keyword>
<dbReference type="Pfam" id="PF00557">
    <property type="entry name" value="Peptidase_M24"/>
    <property type="match status" value="1"/>
</dbReference>
<comment type="caution">
    <text evidence="7">The sequence shown here is derived from an EMBL/GenBank/DDBJ whole genome shotgun (WGS) entry which is preliminary data.</text>
</comment>
<dbReference type="SUPFAM" id="SSF53092">
    <property type="entry name" value="Creatinase/prolidase N-terminal domain"/>
    <property type="match status" value="1"/>
</dbReference>
<feature type="domain" description="Creatinase N-terminal" evidence="5">
    <location>
        <begin position="14"/>
        <end position="136"/>
    </location>
</feature>
<reference evidence="7 8" key="1">
    <citation type="submission" date="2018-08" db="EMBL/GenBank/DDBJ databases">
        <title>Recombination of ecologically and evolutionarily significant loci maintains genetic cohesion in the Pseudomonas syringae species complex.</title>
        <authorList>
            <person name="Dillon M."/>
            <person name="Thakur S."/>
            <person name="Almeida R.N.D."/>
            <person name="Weir B.S."/>
            <person name="Guttman D.S."/>
        </authorList>
    </citation>
    <scope>NUCLEOTIDE SEQUENCE [LARGE SCALE GENOMIC DNA]</scope>
    <source>
        <strain evidence="7 8">ICMP 4388</strain>
    </source>
</reference>
<evidence type="ECO:0000313" key="8">
    <source>
        <dbReference type="Proteomes" id="UP000274541"/>
    </source>
</evidence>
<evidence type="ECO:0000256" key="2">
    <source>
        <dbReference type="ARBA" id="ARBA00022723"/>
    </source>
</evidence>
<dbReference type="RefSeq" id="WP_057445637.1">
    <property type="nucleotide sequence ID" value="NZ_JBPDUT010000002.1"/>
</dbReference>
<dbReference type="PANTHER" id="PTHR43763">
    <property type="entry name" value="XAA-PRO AMINOPEPTIDASE 1"/>
    <property type="match status" value="1"/>
</dbReference>
<dbReference type="FunFam" id="3.90.230.10:FF:000004">
    <property type="entry name" value="xaa-Pro aminopeptidase 1 isoform X1"/>
    <property type="match status" value="1"/>
</dbReference>
<dbReference type="Proteomes" id="UP000274541">
    <property type="component" value="Unassembled WGS sequence"/>
</dbReference>
<dbReference type="CDD" id="cd01085">
    <property type="entry name" value="APP"/>
    <property type="match status" value="1"/>
</dbReference>
<dbReference type="InterPro" id="IPR032416">
    <property type="entry name" value="Peptidase_M24_C"/>
</dbReference>
<dbReference type="InterPro" id="IPR036005">
    <property type="entry name" value="Creatinase/aminopeptidase-like"/>
</dbReference>
<dbReference type="AlphaFoldDB" id="A0A3M3WW76"/>
<feature type="domain" description="Peptidase M24" evidence="4">
    <location>
        <begin position="317"/>
        <end position="531"/>
    </location>
</feature>
<dbReference type="Pfam" id="PF16189">
    <property type="entry name" value="Creatinase_N_2"/>
    <property type="match status" value="1"/>
</dbReference>
<comment type="similarity">
    <text evidence="1">Belongs to the peptidase M24B family.</text>
</comment>
<feature type="domain" description="Peptidase M24 C-terminal" evidence="6">
    <location>
        <begin position="542"/>
        <end position="601"/>
    </location>
</feature>
<evidence type="ECO:0000259" key="6">
    <source>
        <dbReference type="Pfam" id="PF16188"/>
    </source>
</evidence>
<protein>
    <submittedName>
        <fullName evidence="7">Peptidase M24</fullName>
    </submittedName>
</protein>
<evidence type="ECO:0000259" key="5">
    <source>
        <dbReference type="Pfam" id="PF01321"/>
    </source>
</evidence>
<evidence type="ECO:0000256" key="3">
    <source>
        <dbReference type="ARBA" id="ARBA00022801"/>
    </source>
</evidence>
<dbReference type="InterPro" id="IPR000587">
    <property type="entry name" value="Creatinase_N"/>
</dbReference>
<evidence type="ECO:0000313" key="7">
    <source>
        <dbReference type="EMBL" id="RMO62018.1"/>
    </source>
</evidence>
<dbReference type="Pfam" id="PF01321">
    <property type="entry name" value="Creatinase_N"/>
    <property type="match status" value="1"/>
</dbReference>
<dbReference type="InterPro" id="IPR033740">
    <property type="entry name" value="Pept_M24B"/>
</dbReference>
<dbReference type="GO" id="GO:0046872">
    <property type="term" value="F:metal ion binding"/>
    <property type="evidence" value="ECO:0007669"/>
    <property type="project" value="UniProtKB-KW"/>
</dbReference>
<dbReference type="InterPro" id="IPR000994">
    <property type="entry name" value="Pept_M24"/>
</dbReference>
<dbReference type="Gene3D" id="3.90.230.10">
    <property type="entry name" value="Creatinase/methionine aminopeptidase superfamily"/>
    <property type="match status" value="1"/>
</dbReference>
<dbReference type="SUPFAM" id="SSF55920">
    <property type="entry name" value="Creatinase/aminopeptidase"/>
    <property type="match status" value="1"/>
</dbReference>
<evidence type="ECO:0000256" key="1">
    <source>
        <dbReference type="ARBA" id="ARBA00008766"/>
    </source>
</evidence>
<dbReference type="GO" id="GO:0005737">
    <property type="term" value="C:cytoplasm"/>
    <property type="evidence" value="ECO:0007669"/>
    <property type="project" value="UniProtKB-ARBA"/>
</dbReference>
<dbReference type="InterPro" id="IPR029149">
    <property type="entry name" value="Creatin/AminoP/Spt16_N"/>
</dbReference>
<gene>
    <name evidence="7" type="ORF">ALQ37_03327</name>
</gene>